<comment type="caution">
    <text evidence="7">The sequence shown here is derived from an EMBL/GenBank/DDBJ whole genome shotgun (WGS) entry which is preliminary data.</text>
</comment>
<evidence type="ECO:0000256" key="5">
    <source>
        <dbReference type="SAM" id="SignalP"/>
    </source>
</evidence>
<feature type="chain" id="PRO_5044814537" description="Serpin domain-containing protein" evidence="5">
    <location>
        <begin position="17"/>
        <end position="391"/>
    </location>
</feature>
<dbReference type="InterPro" id="IPR000215">
    <property type="entry name" value="Serpin_fam"/>
</dbReference>
<dbReference type="PANTHER" id="PTHR11461:SF211">
    <property type="entry name" value="GH10112P-RELATED"/>
    <property type="match status" value="1"/>
</dbReference>
<dbReference type="Gene3D" id="2.30.39.10">
    <property type="entry name" value="Alpha-1-antitrypsin, domain 1"/>
    <property type="match status" value="1"/>
</dbReference>
<dbReference type="InterPro" id="IPR036186">
    <property type="entry name" value="Serpin_sf"/>
</dbReference>
<reference evidence="7 8" key="1">
    <citation type="journal article" date="2021" name="BMC Biol.">
        <title>Horizontally acquired antibacterial genes associated with adaptive radiation of ladybird beetles.</title>
        <authorList>
            <person name="Li H.S."/>
            <person name="Tang X.F."/>
            <person name="Huang Y.H."/>
            <person name="Xu Z.Y."/>
            <person name="Chen M.L."/>
            <person name="Du X.Y."/>
            <person name="Qiu B.Y."/>
            <person name="Chen P.T."/>
            <person name="Zhang W."/>
            <person name="Slipinski A."/>
            <person name="Escalona H.E."/>
            <person name="Waterhouse R.M."/>
            <person name="Zwick A."/>
            <person name="Pang H."/>
        </authorList>
    </citation>
    <scope>NUCLEOTIDE SEQUENCE [LARGE SCALE GENOMIC DNA]</scope>
    <source>
        <strain evidence="7">SYSU2018</strain>
    </source>
</reference>
<evidence type="ECO:0000313" key="8">
    <source>
        <dbReference type="Proteomes" id="UP001516400"/>
    </source>
</evidence>
<feature type="domain" description="Serpin" evidence="6">
    <location>
        <begin position="32"/>
        <end position="388"/>
    </location>
</feature>
<proteinExistence type="inferred from homology"/>
<feature type="signal peptide" evidence="5">
    <location>
        <begin position="1"/>
        <end position="16"/>
    </location>
</feature>
<evidence type="ECO:0000256" key="4">
    <source>
        <dbReference type="RuleBase" id="RU000411"/>
    </source>
</evidence>
<name>A0ABD2NEL1_9CUCU</name>
<protein>
    <recommendedName>
        <fullName evidence="6">Serpin domain-containing protein</fullName>
    </recommendedName>
</protein>
<organism evidence="7 8">
    <name type="scientific">Cryptolaemus montrouzieri</name>
    <dbReference type="NCBI Taxonomy" id="559131"/>
    <lineage>
        <taxon>Eukaryota</taxon>
        <taxon>Metazoa</taxon>
        <taxon>Ecdysozoa</taxon>
        <taxon>Arthropoda</taxon>
        <taxon>Hexapoda</taxon>
        <taxon>Insecta</taxon>
        <taxon>Pterygota</taxon>
        <taxon>Neoptera</taxon>
        <taxon>Endopterygota</taxon>
        <taxon>Coleoptera</taxon>
        <taxon>Polyphaga</taxon>
        <taxon>Cucujiformia</taxon>
        <taxon>Coccinelloidea</taxon>
        <taxon>Coccinellidae</taxon>
        <taxon>Scymninae</taxon>
        <taxon>Scymnini</taxon>
        <taxon>Cryptolaemus</taxon>
    </lineage>
</organism>
<dbReference type="PANTHER" id="PTHR11461">
    <property type="entry name" value="SERINE PROTEASE INHIBITOR, SERPIN"/>
    <property type="match status" value="1"/>
</dbReference>
<dbReference type="InterPro" id="IPR023796">
    <property type="entry name" value="Serpin_dom"/>
</dbReference>
<dbReference type="Pfam" id="PF00079">
    <property type="entry name" value="Serpin"/>
    <property type="match status" value="1"/>
</dbReference>
<evidence type="ECO:0000256" key="3">
    <source>
        <dbReference type="ARBA" id="ARBA00022900"/>
    </source>
</evidence>
<accession>A0ABD2NEL1</accession>
<evidence type="ECO:0000259" key="6">
    <source>
        <dbReference type="SMART" id="SM00093"/>
    </source>
</evidence>
<evidence type="ECO:0000256" key="2">
    <source>
        <dbReference type="ARBA" id="ARBA00022690"/>
    </source>
</evidence>
<dbReference type="PROSITE" id="PS00284">
    <property type="entry name" value="SERPIN"/>
    <property type="match status" value="1"/>
</dbReference>
<comment type="similarity">
    <text evidence="1 4">Belongs to the serpin family.</text>
</comment>
<dbReference type="Gene3D" id="3.30.497.10">
    <property type="entry name" value="Antithrombin, subunit I, domain 2"/>
    <property type="match status" value="1"/>
</dbReference>
<dbReference type="InterPro" id="IPR042178">
    <property type="entry name" value="Serpin_sf_1"/>
</dbReference>
<evidence type="ECO:0000313" key="7">
    <source>
        <dbReference type="EMBL" id="KAL3276844.1"/>
    </source>
</evidence>
<keyword evidence="3" id="KW-0722">Serine protease inhibitor</keyword>
<dbReference type="InterPro" id="IPR023795">
    <property type="entry name" value="Serpin_CS"/>
</dbReference>
<dbReference type="CDD" id="cd19601">
    <property type="entry name" value="serpin42Da-like"/>
    <property type="match status" value="1"/>
</dbReference>
<evidence type="ECO:0000256" key="1">
    <source>
        <dbReference type="ARBA" id="ARBA00009500"/>
    </source>
</evidence>
<dbReference type="EMBL" id="JABFTP020000103">
    <property type="protein sequence ID" value="KAL3276844.1"/>
    <property type="molecule type" value="Genomic_DNA"/>
</dbReference>
<dbReference type="InterPro" id="IPR042185">
    <property type="entry name" value="Serpin_sf_2"/>
</dbReference>
<dbReference type="SMART" id="SM00093">
    <property type="entry name" value="SERPIN"/>
    <property type="match status" value="1"/>
</dbReference>
<dbReference type="Proteomes" id="UP001516400">
    <property type="component" value="Unassembled WGS sequence"/>
</dbReference>
<dbReference type="SUPFAM" id="SSF56574">
    <property type="entry name" value="Serpins"/>
    <property type="match status" value="1"/>
</dbReference>
<sequence length="391" mass="44151">MMKILTILMVVTGILCEEISKEYIHSNNIFCIKLLGELDKGHGNNLVYSSFSPETILALMTLGSKGNTATEIKKVLQLPISDEKIKNEYEHVHTEIEQTKNVEITSANQVYLAKGFNAEAAFVKTANETFRAGVQNVDFGNSQKAVDDINAWVEEKTNKKIKNLLSKDQISDLTRMVLVNALYFKGHWQHPFDPEQTQKRDFHVSKTETVQVDTMKVTADLYVDKMDKHNVTYLMMPFAGTQNRVKIRIVIPHDVDGLDRAYEDLETTVPAQNYTKEYMKLYLPKFKIESSIDMKPILKNMGILEIFDKPDFSGITKEAIKVDSFVQKAFIDVNEFGTEAAAATAAISIARTLLIPKAIASEYHVDRPFFFCILLDEVAIVTGRVKNPLLG</sequence>
<dbReference type="AlphaFoldDB" id="A0ABD2NEL1"/>
<keyword evidence="5" id="KW-0732">Signal</keyword>
<gene>
    <name evidence="7" type="ORF">HHI36_012207</name>
</gene>
<keyword evidence="2" id="KW-0646">Protease inhibitor</keyword>
<keyword evidence="8" id="KW-1185">Reference proteome</keyword>
<dbReference type="GO" id="GO:0004867">
    <property type="term" value="F:serine-type endopeptidase inhibitor activity"/>
    <property type="evidence" value="ECO:0007669"/>
    <property type="project" value="UniProtKB-KW"/>
</dbReference>